<accession>A0A1G8MRQ1</accession>
<proteinExistence type="inferred from homology"/>
<evidence type="ECO:0000256" key="3">
    <source>
        <dbReference type="ARBA" id="ARBA00023125"/>
    </source>
</evidence>
<dbReference type="Gene3D" id="3.40.50.1360">
    <property type="match status" value="1"/>
</dbReference>
<name>A0A1G8MRQ1_9RHOB</name>
<sequence length="322" mass="34895">MSASSFEPDLEGQLLRARIAWFYFVGGQTQQQVADRLGVTRLRVNRIIGQVRAEGSVVVDLRLPLVDCVALEDALRERFRLRDASVLPTLDDAHQMQRVIGEAAGRMVERHLEHHKGIGVGWGQTLSHVARCIFSPHDDLTHVVGLMGAAPRATGSNTIEVATAIANALGMECHYLTAPLYCHSQRTRQALLTDEELAATMHMAEGVEVALISAGDLSPLSSVMQLRRAKEAREALLELGAVGDILGCFLDAQGEIVDHPLNRTAVALNPAALRNKPVSVLASDGINKLTIIRASLRGGYVNNLVTDEQTALALLDTAPQER</sequence>
<gene>
    <name evidence="6" type="ORF">SAMN04488026_100630</name>
</gene>
<dbReference type="SUPFAM" id="SSF100950">
    <property type="entry name" value="NagB/RpiA/CoA transferase-like"/>
    <property type="match status" value="1"/>
</dbReference>
<protein>
    <submittedName>
        <fullName evidence="6">DNA-binding transcriptional regulator LsrR, DeoR family</fullName>
    </submittedName>
</protein>
<keyword evidence="3 6" id="KW-0238">DNA-binding</keyword>
<keyword evidence="7" id="KW-1185">Reference proteome</keyword>
<dbReference type="EMBL" id="FNEK01000006">
    <property type="protein sequence ID" value="SDI70728.1"/>
    <property type="molecule type" value="Genomic_DNA"/>
</dbReference>
<evidence type="ECO:0000313" key="7">
    <source>
        <dbReference type="Proteomes" id="UP000199382"/>
    </source>
</evidence>
<keyword evidence="4" id="KW-0804">Transcription</keyword>
<dbReference type="InterPro" id="IPR036388">
    <property type="entry name" value="WH-like_DNA-bd_sf"/>
</dbReference>
<reference evidence="6 7" key="1">
    <citation type="submission" date="2016-10" db="EMBL/GenBank/DDBJ databases">
        <authorList>
            <person name="de Groot N.N."/>
        </authorList>
    </citation>
    <scope>NUCLEOTIDE SEQUENCE [LARGE SCALE GENOMIC DNA]</scope>
    <source>
        <strain evidence="6 7">DSM 25294</strain>
    </source>
</reference>
<evidence type="ECO:0000313" key="6">
    <source>
        <dbReference type="EMBL" id="SDI70728.1"/>
    </source>
</evidence>
<keyword evidence="2" id="KW-0805">Transcription regulation</keyword>
<dbReference type="Proteomes" id="UP000199382">
    <property type="component" value="Unassembled WGS sequence"/>
</dbReference>
<dbReference type="RefSeq" id="WP_093150385.1">
    <property type="nucleotide sequence ID" value="NZ_FNEK01000006.1"/>
</dbReference>
<evidence type="ECO:0000259" key="5">
    <source>
        <dbReference type="Pfam" id="PF04198"/>
    </source>
</evidence>
<dbReference type="GO" id="GO:0030246">
    <property type="term" value="F:carbohydrate binding"/>
    <property type="evidence" value="ECO:0007669"/>
    <property type="project" value="InterPro"/>
</dbReference>
<dbReference type="OrthoDB" id="9808171at2"/>
<dbReference type="GO" id="GO:0003677">
    <property type="term" value="F:DNA binding"/>
    <property type="evidence" value="ECO:0007669"/>
    <property type="project" value="UniProtKB-KW"/>
</dbReference>
<dbReference type="PANTHER" id="PTHR34294:SF1">
    <property type="entry name" value="TRANSCRIPTIONAL REGULATOR LSRR"/>
    <property type="match status" value="1"/>
</dbReference>
<organism evidence="6 7">
    <name type="scientific">Aliiruegeria lutimaris</name>
    <dbReference type="NCBI Taxonomy" id="571298"/>
    <lineage>
        <taxon>Bacteria</taxon>
        <taxon>Pseudomonadati</taxon>
        <taxon>Pseudomonadota</taxon>
        <taxon>Alphaproteobacteria</taxon>
        <taxon>Rhodobacterales</taxon>
        <taxon>Roseobacteraceae</taxon>
        <taxon>Aliiruegeria</taxon>
    </lineage>
</organism>
<evidence type="ECO:0000256" key="1">
    <source>
        <dbReference type="ARBA" id="ARBA00010466"/>
    </source>
</evidence>
<dbReference type="AlphaFoldDB" id="A0A1G8MRQ1"/>
<dbReference type="InterPro" id="IPR037171">
    <property type="entry name" value="NagB/RpiA_transferase-like"/>
</dbReference>
<comment type="similarity">
    <text evidence="1">Belongs to the SorC transcriptional regulatory family.</text>
</comment>
<dbReference type="PANTHER" id="PTHR34294">
    <property type="entry name" value="TRANSCRIPTIONAL REGULATOR-RELATED"/>
    <property type="match status" value="1"/>
</dbReference>
<dbReference type="InterPro" id="IPR051054">
    <property type="entry name" value="SorC_transcr_regulators"/>
</dbReference>
<evidence type="ECO:0000256" key="4">
    <source>
        <dbReference type="ARBA" id="ARBA00023163"/>
    </source>
</evidence>
<evidence type="ECO:0000256" key="2">
    <source>
        <dbReference type="ARBA" id="ARBA00023015"/>
    </source>
</evidence>
<dbReference type="STRING" id="571298.SAMN04488026_100630"/>
<dbReference type="InterPro" id="IPR007324">
    <property type="entry name" value="Sugar-bd_dom_put"/>
</dbReference>
<dbReference type="Gene3D" id="1.10.10.10">
    <property type="entry name" value="Winged helix-like DNA-binding domain superfamily/Winged helix DNA-binding domain"/>
    <property type="match status" value="1"/>
</dbReference>
<dbReference type="Pfam" id="PF04198">
    <property type="entry name" value="Sugar-bind"/>
    <property type="match status" value="1"/>
</dbReference>
<feature type="domain" description="Sugar-binding" evidence="5">
    <location>
        <begin position="66"/>
        <end position="315"/>
    </location>
</feature>